<feature type="compositionally biased region" description="Basic and acidic residues" evidence="1">
    <location>
        <begin position="37"/>
        <end position="47"/>
    </location>
</feature>
<gene>
    <name evidence="3" type="ORF">B0H66DRAFT_14909</name>
</gene>
<feature type="compositionally biased region" description="Polar residues" evidence="1">
    <location>
        <begin position="614"/>
        <end position="623"/>
    </location>
</feature>
<evidence type="ECO:0000313" key="3">
    <source>
        <dbReference type="EMBL" id="KAK3329156.1"/>
    </source>
</evidence>
<feature type="compositionally biased region" description="Basic and acidic residues" evidence="1">
    <location>
        <begin position="218"/>
        <end position="239"/>
    </location>
</feature>
<organism evidence="3 4">
    <name type="scientific">Apodospora peruviana</name>
    <dbReference type="NCBI Taxonomy" id="516989"/>
    <lineage>
        <taxon>Eukaryota</taxon>
        <taxon>Fungi</taxon>
        <taxon>Dikarya</taxon>
        <taxon>Ascomycota</taxon>
        <taxon>Pezizomycotina</taxon>
        <taxon>Sordariomycetes</taxon>
        <taxon>Sordariomycetidae</taxon>
        <taxon>Sordariales</taxon>
        <taxon>Lasiosphaeriaceae</taxon>
        <taxon>Apodospora</taxon>
    </lineage>
</organism>
<dbReference type="InterPro" id="IPR056453">
    <property type="entry name" value="HTH_DNAJC9"/>
</dbReference>
<feature type="compositionally biased region" description="Low complexity" evidence="1">
    <location>
        <begin position="146"/>
        <end position="170"/>
    </location>
</feature>
<dbReference type="AlphaFoldDB" id="A0AAE0IPY4"/>
<feature type="compositionally biased region" description="Basic and acidic residues" evidence="1">
    <location>
        <begin position="91"/>
        <end position="105"/>
    </location>
</feature>
<feature type="compositionally biased region" description="Basic and acidic residues" evidence="1">
    <location>
        <begin position="115"/>
        <end position="124"/>
    </location>
</feature>
<evidence type="ECO:0000313" key="4">
    <source>
        <dbReference type="Proteomes" id="UP001283341"/>
    </source>
</evidence>
<feature type="region of interest" description="Disordered" evidence="1">
    <location>
        <begin position="1"/>
        <end position="170"/>
    </location>
</feature>
<accession>A0AAE0IPY4</accession>
<dbReference type="Pfam" id="PF23302">
    <property type="entry name" value="HTH_DNAJC9"/>
    <property type="match status" value="1"/>
</dbReference>
<dbReference type="EMBL" id="JAUEDM010000001">
    <property type="protein sequence ID" value="KAK3329156.1"/>
    <property type="molecule type" value="Genomic_DNA"/>
</dbReference>
<feature type="region of interest" description="Disordered" evidence="1">
    <location>
        <begin position="532"/>
        <end position="559"/>
    </location>
</feature>
<feature type="compositionally biased region" description="Polar residues" evidence="1">
    <location>
        <begin position="68"/>
        <end position="79"/>
    </location>
</feature>
<reference evidence="3" key="2">
    <citation type="submission" date="2023-06" db="EMBL/GenBank/DDBJ databases">
        <authorList>
            <consortium name="Lawrence Berkeley National Laboratory"/>
            <person name="Haridas S."/>
            <person name="Hensen N."/>
            <person name="Bonometti L."/>
            <person name="Westerberg I."/>
            <person name="Brannstrom I.O."/>
            <person name="Guillou S."/>
            <person name="Cros-Aarteil S."/>
            <person name="Calhoun S."/>
            <person name="Kuo A."/>
            <person name="Mondo S."/>
            <person name="Pangilinan J."/>
            <person name="Riley R."/>
            <person name="Labutti K."/>
            <person name="Andreopoulos B."/>
            <person name="Lipzen A."/>
            <person name="Chen C."/>
            <person name="Yanf M."/>
            <person name="Daum C."/>
            <person name="Ng V."/>
            <person name="Clum A."/>
            <person name="Steindorff A."/>
            <person name="Ohm R."/>
            <person name="Martin F."/>
            <person name="Silar P."/>
            <person name="Natvig D."/>
            <person name="Lalanne C."/>
            <person name="Gautier V."/>
            <person name="Ament-Velasquez S.L."/>
            <person name="Kruys A."/>
            <person name="Hutchinson M.I."/>
            <person name="Powell A.J."/>
            <person name="Barry K."/>
            <person name="Miller A.N."/>
            <person name="Grigoriev I.V."/>
            <person name="Debuchy R."/>
            <person name="Gladieux P."/>
            <person name="Thoren M.H."/>
            <person name="Johannesson H."/>
        </authorList>
    </citation>
    <scope>NUCLEOTIDE SEQUENCE</scope>
    <source>
        <strain evidence="3">CBS 118394</strain>
    </source>
</reference>
<feature type="compositionally biased region" description="Basic and acidic residues" evidence="1">
    <location>
        <begin position="261"/>
        <end position="273"/>
    </location>
</feature>
<proteinExistence type="predicted"/>
<feature type="compositionally biased region" description="Polar residues" evidence="1">
    <location>
        <begin position="125"/>
        <end position="136"/>
    </location>
</feature>
<sequence length="812" mass="89410">MRNTAEWVASQSSAPRSSAGRPPTRTAGQNTRSRASHLFEEEQDRITRMIPRRSTLRVARDDDEESLMSINSVPSSSQGDIDASVLGSDIEQPRPTEDTVTHDPDDVQFASTEHTSARRFDEPRSMQSQQYTSQRFIVQPSHNDEVSVSGNNDSDNSGTNNNDSVSNNSSMDAVRLGREIVQPTLLEQSYPPDSDDILTIRPSRSTIPTPEGADNEDDQSKLGRDVRIDTMEDDAHPASREQTYPLGPDLNTRPGESTMRIPRDSDGEDERQMSGRDVDAAVMANVVHSTPRKSTYPPPPLGPPHIQTDGSRSRALYVQHRQDILNNRLHELTAQPSMDDEEYPMSGRDVGVAMMEDLAPPTFTEPTIAPDFDQVYRTTPKVTARVVPAEIMTITRPGQPTMRAPRADNEDYATTNSSVLSSPTSDISGPGVTIQSTSRPGYTYSQGISDVSTPLRQSTIQPSVGDDGESMSGVSSALSSPRSNVSMPGNFAQFASSKRALASPSRTMRNTPLRELRRQRSASVRSEIVVNLGPIPNSSSHTPTHTNKKINRPSPTKLAPEIDNCVSDRFIDLTSADSDDEVFTKHSPNSIDPLSRTKRTAASRASQAWAPLRPSSTTRLVTQPTAKPTTKPRAKPKTPKPPTNVPYEETVQGRKKVKELNNQVPPDLSDINGYTNTAQEREDIIHLYKEYNGSLRGLRNRLSGSRDRNDEKEQERILGILTDAANKGEVELVPYHRAKAAKYAREAVKAAKKEYNEQLMASSSRSRAQNLKRTATKIEEDALQPARNGGIRKKQPTNGVKAPAKAIAKTKR</sequence>
<comment type="caution">
    <text evidence="3">The sequence shown here is derived from an EMBL/GenBank/DDBJ whole genome shotgun (WGS) entry which is preliminary data.</text>
</comment>
<evidence type="ECO:0000259" key="2">
    <source>
        <dbReference type="Pfam" id="PF23302"/>
    </source>
</evidence>
<feature type="region of interest" description="Disordered" evidence="1">
    <location>
        <begin position="398"/>
        <end position="485"/>
    </location>
</feature>
<dbReference type="Proteomes" id="UP001283341">
    <property type="component" value="Unassembled WGS sequence"/>
</dbReference>
<feature type="region of interest" description="Disordered" evidence="1">
    <location>
        <begin position="580"/>
        <end position="652"/>
    </location>
</feature>
<reference evidence="3" key="1">
    <citation type="journal article" date="2023" name="Mol. Phylogenet. Evol.">
        <title>Genome-scale phylogeny and comparative genomics of the fungal order Sordariales.</title>
        <authorList>
            <person name="Hensen N."/>
            <person name="Bonometti L."/>
            <person name="Westerberg I."/>
            <person name="Brannstrom I.O."/>
            <person name="Guillou S."/>
            <person name="Cros-Aarteil S."/>
            <person name="Calhoun S."/>
            <person name="Haridas S."/>
            <person name="Kuo A."/>
            <person name="Mondo S."/>
            <person name="Pangilinan J."/>
            <person name="Riley R."/>
            <person name="LaButti K."/>
            <person name="Andreopoulos B."/>
            <person name="Lipzen A."/>
            <person name="Chen C."/>
            <person name="Yan M."/>
            <person name="Daum C."/>
            <person name="Ng V."/>
            <person name="Clum A."/>
            <person name="Steindorff A."/>
            <person name="Ohm R.A."/>
            <person name="Martin F."/>
            <person name="Silar P."/>
            <person name="Natvig D.O."/>
            <person name="Lalanne C."/>
            <person name="Gautier V."/>
            <person name="Ament-Velasquez S.L."/>
            <person name="Kruys A."/>
            <person name="Hutchinson M.I."/>
            <person name="Powell A.J."/>
            <person name="Barry K."/>
            <person name="Miller A.N."/>
            <person name="Grigoriev I.V."/>
            <person name="Debuchy R."/>
            <person name="Gladieux P."/>
            <person name="Hiltunen Thoren M."/>
            <person name="Johannesson H."/>
        </authorList>
    </citation>
    <scope>NUCLEOTIDE SEQUENCE</scope>
    <source>
        <strain evidence="3">CBS 118394</strain>
    </source>
</reference>
<evidence type="ECO:0000256" key="1">
    <source>
        <dbReference type="SAM" id="MobiDB-lite"/>
    </source>
</evidence>
<feature type="domain" description="DNAJC9 HTH" evidence="2">
    <location>
        <begin position="674"/>
        <end position="734"/>
    </location>
</feature>
<keyword evidence="4" id="KW-1185">Reference proteome</keyword>
<feature type="compositionally biased region" description="Polar residues" evidence="1">
    <location>
        <begin position="536"/>
        <end position="545"/>
    </location>
</feature>
<feature type="compositionally biased region" description="Low complexity" evidence="1">
    <location>
        <begin position="9"/>
        <end position="25"/>
    </location>
</feature>
<feature type="compositionally biased region" description="Polar residues" evidence="1">
    <location>
        <begin position="412"/>
        <end position="462"/>
    </location>
</feature>
<feature type="compositionally biased region" description="Polar residues" evidence="1">
    <location>
        <begin position="472"/>
        <end position="485"/>
    </location>
</feature>
<feature type="region of interest" description="Disordered" evidence="1">
    <location>
        <begin position="184"/>
        <end position="273"/>
    </location>
</feature>
<feature type="region of interest" description="Disordered" evidence="1">
    <location>
        <begin position="777"/>
        <end position="812"/>
    </location>
</feature>
<protein>
    <recommendedName>
        <fullName evidence="2">DNAJC9 HTH domain-containing protein</fullName>
    </recommendedName>
</protein>
<name>A0AAE0IPY4_9PEZI</name>